<dbReference type="RefSeq" id="WP_185275139.1">
    <property type="nucleotide sequence ID" value="NZ_CP043641.1"/>
</dbReference>
<dbReference type="EMBL" id="CP043641">
    <property type="protein sequence ID" value="QNE35674.1"/>
    <property type="molecule type" value="Genomic_DNA"/>
</dbReference>
<name>A0A7G6YB09_9MICO</name>
<dbReference type="KEGG" id="lse:F1C12_11420"/>
<protein>
    <submittedName>
        <fullName evidence="3">SRPBCC domain-containing protein</fullName>
    </submittedName>
</protein>
<dbReference type="SUPFAM" id="SSF55961">
    <property type="entry name" value="Bet v1-like"/>
    <property type="match status" value="1"/>
</dbReference>
<dbReference type="Proteomes" id="UP000515511">
    <property type="component" value="Chromosome"/>
</dbReference>
<evidence type="ECO:0000259" key="2">
    <source>
        <dbReference type="Pfam" id="PF08327"/>
    </source>
</evidence>
<dbReference type="Pfam" id="PF08327">
    <property type="entry name" value="AHSA1"/>
    <property type="match status" value="1"/>
</dbReference>
<dbReference type="Gene3D" id="3.30.530.20">
    <property type="match status" value="1"/>
</dbReference>
<comment type="similarity">
    <text evidence="1">Belongs to the AHA1 family.</text>
</comment>
<dbReference type="AlphaFoldDB" id="A0A7G6YB09"/>
<evidence type="ECO:0000313" key="4">
    <source>
        <dbReference type="Proteomes" id="UP000515511"/>
    </source>
</evidence>
<feature type="domain" description="Activator of Hsp90 ATPase homologue 1/2-like C-terminal" evidence="2">
    <location>
        <begin position="11"/>
        <end position="132"/>
    </location>
</feature>
<gene>
    <name evidence="3" type="ORF">F1C12_11420</name>
</gene>
<reference evidence="4" key="1">
    <citation type="submission" date="2019-09" db="EMBL/GenBank/DDBJ databases">
        <title>Antimicrobial potential of Antarctic Bacteria.</title>
        <authorList>
            <person name="Benaud N."/>
            <person name="Edwards R.J."/>
            <person name="Ferrari B.C."/>
        </authorList>
    </citation>
    <scope>NUCLEOTIDE SEQUENCE [LARGE SCALE GENOMIC DNA]</scope>
    <source>
        <strain evidence="4">INR9</strain>
    </source>
</reference>
<accession>A0A7G6YB09</accession>
<evidence type="ECO:0000313" key="3">
    <source>
        <dbReference type="EMBL" id="QNE35674.1"/>
    </source>
</evidence>
<dbReference type="CDD" id="cd07814">
    <property type="entry name" value="SRPBCC_CalC_Aha1-like"/>
    <property type="match status" value="1"/>
</dbReference>
<dbReference type="InterPro" id="IPR023393">
    <property type="entry name" value="START-like_dom_sf"/>
</dbReference>
<organism evidence="3 4">
    <name type="scientific">Leifsonia shinshuensis</name>
    <dbReference type="NCBI Taxonomy" id="150026"/>
    <lineage>
        <taxon>Bacteria</taxon>
        <taxon>Bacillati</taxon>
        <taxon>Actinomycetota</taxon>
        <taxon>Actinomycetes</taxon>
        <taxon>Micrococcales</taxon>
        <taxon>Microbacteriaceae</taxon>
        <taxon>Leifsonia</taxon>
    </lineage>
</organism>
<proteinExistence type="inferred from homology"/>
<sequence length="133" mass="14572">MAGLTVERVVAAPPERVWRSFTDPVELSAWFWPPRLQPQARIDATPGGALRIRSDVADLGISGTVTAVEEGRLLATTWRWDGEDDETAVTIELAPGVEGTRVTVRHDGFVTEHAVEEHVTGWNDCLDRLVATA</sequence>
<dbReference type="InterPro" id="IPR013538">
    <property type="entry name" value="ASHA1/2-like_C"/>
</dbReference>
<evidence type="ECO:0000256" key="1">
    <source>
        <dbReference type="ARBA" id="ARBA00006817"/>
    </source>
</evidence>